<feature type="chain" id="PRO_5040923879" evidence="2">
    <location>
        <begin position="28"/>
        <end position="345"/>
    </location>
</feature>
<dbReference type="InterPro" id="IPR008969">
    <property type="entry name" value="CarboxyPept-like_regulatory"/>
</dbReference>
<evidence type="ECO:0000256" key="2">
    <source>
        <dbReference type="SAM" id="SignalP"/>
    </source>
</evidence>
<feature type="signal peptide" evidence="2">
    <location>
        <begin position="1"/>
        <end position="27"/>
    </location>
</feature>
<dbReference type="Gene3D" id="2.60.40.10">
    <property type="entry name" value="Immunoglobulins"/>
    <property type="match status" value="1"/>
</dbReference>
<accession>A0A9X1WW51</accession>
<keyword evidence="3" id="KW-0378">Hydrolase</keyword>
<protein>
    <submittedName>
        <fullName evidence="3">Carboxypeptidase regulatory-like domain-containing protein</fullName>
    </submittedName>
</protein>
<dbReference type="SUPFAM" id="SSF49464">
    <property type="entry name" value="Carboxypeptidase regulatory domain-like"/>
    <property type="match status" value="1"/>
</dbReference>
<keyword evidence="4" id="KW-1185">Reference proteome</keyword>
<organism evidence="3 4">
    <name type="scientific">Acinetobacter sedimenti</name>
    <dbReference type="NCBI Taxonomy" id="2919922"/>
    <lineage>
        <taxon>Bacteria</taxon>
        <taxon>Pseudomonadati</taxon>
        <taxon>Pseudomonadota</taxon>
        <taxon>Gammaproteobacteria</taxon>
        <taxon>Moraxellales</taxon>
        <taxon>Moraxellaceae</taxon>
        <taxon>Acinetobacter</taxon>
    </lineage>
</organism>
<feature type="region of interest" description="Disordered" evidence="1">
    <location>
        <begin position="27"/>
        <end position="49"/>
    </location>
</feature>
<comment type="caution">
    <text evidence="3">The sequence shown here is derived from an EMBL/GenBank/DDBJ whole genome shotgun (WGS) entry which is preliminary data.</text>
</comment>
<dbReference type="InterPro" id="IPR013783">
    <property type="entry name" value="Ig-like_fold"/>
</dbReference>
<proteinExistence type="predicted"/>
<evidence type="ECO:0000313" key="4">
    <source>
        <dbReference type="Proteomes" id="UP001139701"/>
    </source>
</evidence>
<gene>
    <name evidence="3" type="ORF">MKI79_05175</name>
</gene>
<dbReference type="GO" id="GO:0004180">
    <property type="term" value="F:carboxypeptidase activity"/>
    <property type="evidence" value="ECO:0007669"/>
    <property type="project" value="UniProtKB-KW"/>
</dbReference>
<evidence type="ECO:0000256" key="1">
    <source>
        <dbReference type="SAM" id="MobiDB-lite"/>
    </source>
</evidence>
<keyword evidence="2" id="KW-0732">Signal</keyword>
<dbReference type="Proteomes" id="UP001139701">
    <property type="component" value="Unassembled WGS sequence"/>
</dbReference>
<dbReference type="EMBL" id="JAKUML010000006">
    <property type="protein sequence ID" value="MCJ8146294.1"/>
    <property type="molecule type" value="Genomic_DNA"/>
</dbReference>
<dbReference type="RefSeq" id="WP_241570983.1">
    <property type="nucleotide sequence ID" value="NZ_JAKUML010000006.1"/>
</dbReference>
<name>A0A9X1WW51_9GAMM</name>
<keyword evidence="3" id="KW-0121">Carboxypeptidase</keyword>
<keyword evidence="3" id="KW-0645">Protease</keyword>
<evidence type="ECO:0000313" key="3">
    <source>
        <dbReference type="EMBL" id="MCJ8146294.1"/>
    </source>
</evidence>
<sequence>MAKLFKNKGFVLSAVLSSMLLITGCGGDDNDSSNPSGEEQKQKETLSGTAATGAALADASIEVVNKNGQTATTTTDQNGKFTIQIDTGAPYMIKASKGETVLYSYAAGAGYVNVTQLTTQSILAANKAAEDRDFDSLADVYANWKQIAAETTIDEFNEILEEASKEAIANLKTVFEANGFNSTTGYPDLFEYEFDANSTGFDAILDSVVITGLNSACSGVGSTYTCNVNYSVNGTSYNWNYDISTDGINIIIDTGNNPNLPSGDYNLKVTTSVMGSSTSVTINNIPKPANKSEFCGSDEMNAQLPDGSVKINSCSFDGTVGNIDATVNANGLSLSYSVKYEYTAA</sequence>
<dbReference type="AlphaFoldDB" id="A0A9X1WW51"/>
<dbReference type="PROSITE" id="PS51257">
    <property type="entry name" value="PROKAR_LIPOPROTEIN"/>
    <property type="match status" value="1"/>
</dbReference>
<reference evidence="3" key="1">
    <citation type="submission" date="2022-02" db="EMBL/GenBank/DDBJ databases">
        <title>Acinetobacter A3.8 sp. nov., isolated from Sediment (Zhairuo Island).</title>
        <authorList>
            <person name="Zheng K."/>
        </authorList>
    </citation>
    <scope>NUCLEOTIDE SEQUENCE</scope>
    <source>
        <strain evidence="3">A3.8</strain>
    </source>
</reference>